<dbReference type="PANTHER" id="PTHR13044">
    <property type="entry name" value="ACTIVATING TRANSCRIPTION FACTOR ATF 4/5"/>
    <property type="match status" value="1"/>
</dbReference>
<accession>A0AAF0EL35</accession>
<evidence type="ECO:0000256" key="3">
    <source>
        <dbReference type="ARBA" id="ARBA00023125"/>
    </source>
</evidence>
<dbReference type="AlphaFoldDB" id="A0AAF0EL35"/>
<evidence type="ECO:0000256" key="7">
    <source>
        <dbReference type="SAM" id="MobiDB-lite"/>
    </source>
</evidence>
<evidence type="ECO:0000259" key="8">
    <source>
        <dbReference type="PROSITE" id="PS50217"/>
    </source>
</evidence>
<dbReference type="GO" id="GO:0000977">
    <property type="term" value="F:RNA polymerase II transcription regulatory region sequence-specific DNA binding"/>
    <property type="evidence" value="ECO:0007669"/>
    <property type="project" value="TreeGrafter"/>
</dbReference>
<feature type="region of interest" description="Disordered" evidence="7">
    <location>
        <begin position="399"/>
        <end position="430"/>
    </location>
</feature>
<feature type="region of interest" description="Disordered" evidence="7">
    <location>
        <begin position="72"/>
        <end position="178"/>
    </location>
</feature>
<keyword evidence="3" id="KW-0238">DNA-binding</keyword>
<dbReference type="Proteomes" id="UP001213623">
    <property type="component" value="Chromosome 5"/>
</dbReference>
<evidence type="ECO:0000256" key="6">
    <source>
        <dbReference type="SAM" id="Coils"/>
    </source>
</evidence>
<protein>
    <recommendedName>
        <fullName evidence="8">BZIP domain-containing protein</fullName>
    </recommendedName>
</protein>
<dbReference type="CDD" id="cd14705">
    <property type="entry name" value="bZIP_Zip1"/>
    <property type="match status" value="1"/>
</dbReference>
<evidence type="ECO:0000256" key="2">
    <source>
        <dbReference type="ARBA" id="ARBA00023015"/>
    </source>
</evidence>
<dbReference type="GO" id="GO:0005634">
    <property type="term" value="C:nucleus"/>
    <property type="evidence" value="ECO:0007669"/>
    <property type="project" value="UniProtKB-SubCell"/>
</dbReference>
<dbReference type="PROSITE" id="PS00036">
    <property type="entry name" value="BZIP_BASIC"/>
    <property type="match status" value="1"/>
</dbReference>
<feature type="compositionally biased region" description="Basic and acidic residues" evidence="7">
    <location>
        <begin position="113"/>
        <end position="125"/>
    </location>
</feature>
<dbReference type="InterPro" id="IPR046347">
    <property type="entry name" value="bZIP_sf"/>
</dbReference>
<feature type="compositionally biased region" description="Basic and acidic residues" evidence="7">
    <location>
        <begin position="78"/>
        <end position="102"/>
    </location>
</feature>
<evidence type="ECO:0000313" key="10">
    <source>
        <dbReference type="Proteomes" id="UP001213623"/>
    </source>
</evidence>
<evidence type="ECO:0000313" key="9">
    <source>
        <dbReference type="EMBL" id="WFD28005.1"/>
    </source>
</evidence>
<keyword evidence="5" id="KW-0539">Nucleus</keyword>
<keyword evidence="2" id="KW-0805">Transcription regulation</keyword>
<feature type="compositionally biased region" description="Low complexity" evidence="7">
    <location>
        <begin position="210"/>
        <end position="226"/>
    </location>
</feature>
<feature type="coiled-coil region" evidence="6">
    <location>
        <begin position="352"/>
        <end position="386"/>
    </location>
</feature>
<keyword evidence="10" id="KW-1185">Reference proteome</keyword>
<evidence type="ECO:0000256" key="5">
    <source>
        <dbReference type="ARBA" id="ARBA00023242"/>
    </source>
</evidence>
<feature type="compositionally biased region" description="Basic and acidic residues" evidence="7">
    <location>
        <begin position="165"/>
        <end position="174"/>
    </location>
</feature>
<dbReference type="Gene3D" id="1.20.5.170">
    <property type="match status" value="1"/>
</dbReference>
<dbReference type="InterPro" id="IPR004827">
    <property type="entry name" value="bZIP"/>
</dbReference>
<reference evidence="9" key="1">
    <citation type="submission" date="2023-03" db="EMBL/GenBank/DDBJ databases">
        <title>Mating type loci evolution in Malassezia.</title>
        <authorList>
            <person name="Coelho M.A."/>
        </authorList>
    </citation>
    <scope>NUCLEOTIDE SEQUENCE</scope>
    <source>
        <strain evidence="9">CBS 9557</strain>
    </source>
</reference>
<name>A0AAF0EL35_9BASI</name>
<dbReference type="EMBL" id="CP119896">
    <property type="protein sequence ID" value="WFD28005.1"/>
    <property type="molecule type" value="Genomic_DNA"/>
</dbReference>
<evidence type="ECO:0000256" key="4">
    <source>
        <dbReference type="ARBA" id="ARBA00023163"/>
    </source>
</evidence>
<dbReference type="SUPFAM" id="SSF57959">
    <property type="entry name" value="Leucine zipper domain"/>
    <property type="match status" value="1"/>
</dbReference>
<keyword evidence="4" id="KW-0804">Transcription</keyword>
<dbReference type="PANTHER" id="PTHR13044:SF14">
    <property type="entry name" value="CRYPTOCEPHAL, ISOFORM A"/>
    <property type="match status" value="1"/>
</dbReference>
<proteinExistence type="predicted"/>
<feature type="compositionally biased region" description="Pro residues" evidence="7">
    <location>
        <begin position="136"/>
        <end position="152"/>
    </location>
</feature>
<dbReference type="Pfam" id="PF07716">
    <property type="entry name" value="bZIP_2"/>
    <property type="match status" value="1"/>
</dbReference>
<keyword evidence="6" id="KW-0175">Coiled coil</keyword>
<comment type="subcellular location">
    <subcellularLocation>
        <location evidence="1">Nucleus</location>
    </subcellularLocation>
</comment>
<gene>
    <name evidence="9" type="ORF">MNAN1_003013</name>
</gene>
<organism evidence="9 10">
    <name type="scientific">Malassezia nana</name>
    <dbReference type="NCBI Taxonomy" id="180528"/>
    <lineage>
        <taxon>Eukaryota</taxon>
        <taxon>Fungi</taxon>
        <taxon>Dikarya</taxon>
        <taxon>Basidiomycota</taxon>
        <taxon>Ustilaginomycotina</taxon>
        <taxon>Malasseziomycetes</taxon>
        <taxon>Malasseziales</taxon>
        <taxon>Malasseziaceae</taxon>
        <taxon>Malassezia</taxon>
    </lineage>
</organism>
<feature type="region of interest" description="Disordered" evidence="7">
    <location>
        <begin position="200"/>
        <end position="319"/>
    </location>
</feature>
<feature type="domain" description="BZIP" evidence="8">
    <location>
        <begin position="331"/>
        <end position="390"/>
    </location>
</feature>
<dbReference type="PROSITE" id="PS50217">
    <property type="entry name" value="BZIP"/>
    <property type="match status" value="1"/>
</dbReference>
<sequence>MSAEHSGSIAFLLGLNEFPGSAQQSDQGDTASHTLLADLNSVAPNEPADDAMTTFANQLSLWTNASFSFDGPMGHALLPEDEKDGKPAPSEEEKREDEERYRQRAASSAHSNAAREKLLAVDREPMTMPASFGLPSPLPPMPSMTEPAPSPQAPWLGAPVPPVPDTRHAAERGNEAGPWDLTSTLALQYLLNKNPDMVASLWQGQGGAGPAAAPVRPPTAAWAPPATSMPPPGVPSTSSQPLAGPANSAPVPALQRKRSSSSVETQGGAPVVESKVGDDAQAPAAATAATTTTTTTSRPRSGGSSLAERVKLVDTGNPEADAEANRLAIEEDKRRRNTAASARFRIKKKQREAALEMSARELESQVNELKQENERLRTENEWLRRLITVRPEGLSAVMGSPLGQAPCPSLVPPLGEASRPPTGSRPDTHS</sequence>
<dbReference type="GO" id="GO:0001228">
    <property type="term" value="F:DNA-binding transcription activator activity, RNA polymerase II-specific"/>
    <property type="evidence" value="ECO:0007669"/>
    <property type="project" value="TreeGrafter"/>
</dbReference>
<feature type="compositionally biased region" description="Low complexity" evidence="7">
    <location>
        <begin position="284"/>
        <end position="296"/>
    </location>
</feature>
<evidence type="ECO:0000256" key="1">
    <source>
        <dbReference type="ARBA" id="ARBA00004123"/>
    </source>
</evidence>